<evidence type="ECO:0000256" key="5">
    <source>
        <dbReference type="ARBA" id="ARBA00023136"/>
    </source>
</evidence>
<comment type="subcellular location">
    <subcellularLocation>
        <location evidence="1">Cell membrane</location>
        <topology evidence="1">Multi-pass membrane protein</topology>
    </subcellularLocation>
</comment>
<sequence>MYSEENQFRRVPKAPFERRAYAFLIDFIIVWIFSSLVTNIFLELVIFVLLWFIFRVIIVQINKGQSLGRWAMDLKIADIRRKRQPSMVSMSKREGVIALIAFTAMIGLKINFKDSLLMILLLTPIIVDGLTIFSDDEYNQAFHDRLCDTIIIQTRRGFSLDLRLKKLFKEAKETWQKKRKK</sequence>
<proteinExistence type="predicted"/>
<dbReference type="RefSeq" id="WP_155084040.1">
    <property type="nucleotide sequence ID" value="NZ_WMIA01000012.1"/>
</dbReference>
<feature type="transmembrane region" description="Helical" evidence="6">
    <location>
        <begin position="44"/>
        <end position="62"/>
    </location>
</feature>
<protein>
    <recommendedName>
        <fullName evidence="7">RDD domain-containing protein</fullName>
    </recommendedName>
</protein>
<evidence type="ECO:0000313" key="8">
    <source>
        <dbReference type="EMBL" id="MTF39455.1"/>
    </source>
</evidence>
<dbReference type="PANTHER" id="PTHR36115:SF6">
    <property type="entry name" value="PROLINE-RICH ANTIGEN HOMOLOG"/>
    <property type="match status" value="1"/>
</dbReference>
<evidence type="ECO:0000256" key="4">
    <source>
        <dbReference type="ARBA" id="ARBA00022989"/>
    </source>
</evidence>
<dbReference type="Proteomes" id="UP000437131">
    <property type="component" value="Unassembled WGS sequence"/>
</dbReference>
<feature type="transmembrane region" description="Helical" evidence="6">
    <location>
        <begin position="90"/>
        <end position="110"/>
    </location>
</feature>
<keyword evidence="3 6" id="KW-0812">Transmembrane</keyword>
<dbReference type="PANTHER" id="PTHR36115">
    <property type="entry name" value="PROLINE-RICH ANTIGEN HOMOLOG-RELATED"/>
    <property type="match status" value="1"/>
</dbReference>
<dbReference type="InterPro" id="IPR010432">
    <property type="entry name" value="RDD"/>
</dbReference>
<keyword evidence="2" id="KW-1003">Cell membrane</keyword>
<keyword evidence="5 6" id="KW-0472">Membrane</keyword>
<gene>
    <name evidence="8" type="ORF">GGC33_11020</name>
</gene>
<keyword evidence="4 6" id="KW-1133">Transmembrane helix</keyword>
<comment type="caution">
    <text evidence="8">The sequence shown here is derived from an EMBL/GenBank/DDBJ whole genome shotgun (WGS) entry which is preliminary data.</text>
</comment>
<dbReference type="GO" id="GO:0005886">
    <property type="term" value="C:plasma membrane"/>
    <property type="evidence" value="ECO:0007669"/>
    <property type="project" value="UniProtKB-SubCell"/>
</dbReference>
<dbReference type="EMBL" id="WMIA01000012">
    <property type="protein sequence ID" value="MTF39455.1"/>
    <property type="molecule type" value="Genomic_DNA"/>
</dbReference>
<feature type="transmembrane region" description="Helical" evidence="6">
    <location>
        <begin position="20"/>
        <end position="38"/>
    </location>
</feature>
<evidence type="ECO:0000256" key="3">
    <source>
        <dbReference type="ARBA" id="ARBA00022692"/>
    </source>
</evidence>
<evidence type="ECO:0000256" key="6">
    <source>
        <dbReference type="SAM" id="Phobius"/>
    </source>
</evidence>
<evidence type="ECO:0000256" key="2">
    <source>
        <dbReference type="ARBA" id="ARBA00022475"/>
    </source>
</evidence>
<evidence type="ECO:0000313" key="9">
    <source>
        <dbReference type="Proteomes" id="UP000437131"/>
    </source>
</evidence>
<feature type="domain" description="RDD" evidence="7">
    <location>
        <begin position="14"/>
        <end position="147"/>
    </location>
</feature>
<dbReference type="Pfam" id="PF06271">
    <property type="entry name" value="RDD"/>
    <property type="match status" value="1"/>
</dbReference>
<evidence type="ECO:0000256" key="1">
    <source>
        <dbReference type="ARBA" id="ARBA00004651"/>
    </source>
</evidence>
<dbReference type="InterPro" id="IPR051791">
    <property type="entry name" value="Pra-immunoreactive"/>
</dbReference>
<name>A0A844GZ84_9CHRO</name>
<accession>A0A844GZ84</accession>
<reference evidence="8 9" key="1">
    <citation type="submission" date="2019-11" db="EMBL/GenBank/DDBJ databases">
        <title>Isolation of a new High Light Tolerant Cyanobacteria.</title>
        <authorList>
            <person name="Dobson Z."/>
            <person name="Vaughn N."/>
            <person name="Vaughn M."/>
            <person name="Fromme P."/>
            <person name="Mazor Y."/>
        </authorList>
    </citation>
    <scope>NUCLEOTIDE SEQUENCE [LARGE SCALE GENOMIC DNA]</scope>
    <source>
        <strain evidence="8 9">0216</strain>
    </source>
</reference>
<dbReference type="AlphaFoldDB" id="A0A844GZ84"/>
<feature type="transmembrane region" description="Helical" evidence="6">
    <location>
        <begin position="116"/>
        <end position="133"/>
    </location>
</feature>
<evidence type="ECO:0000259" key="7">
    <source>
        <dbReference type="Pfam" id="PF06271"/>
    </source>
</evidence>
<organism evidence="8 9">
    <name type="scientific">Cyanobacterium aponinum 0216</name>
    <dbReference type="NCBI Taxonomy" id="2676140"/>
    <lineage>
        <taxon>Bacteria</taxon>
        <taxon>Bacillati</taxon>
        <taxon>Cyanobacteriota</taxon>
        <taxon>Cyanophyceae</taxon>
        <taxon>Oscillatoriophycideae</taxon>
        <taxon>Chroococcales</taxon>
        <taxon>Geminocystaceae</taxon>
        <taxon>Cyanobacterium</taxon>
    </lineage>
</organism>